<keyword evidence="12" id="KW-0067">ATP-binding</keyword>
<evidence type="ECO:0000256" key="2">
    <source>
        <dbReference type="ARBA" id="ARBA00012438"/>
    </source>
</evidence>
<dbReference type="GO" id="GO:0009881">
    <property type="term" value="F:photoreceptor activity"/>
    <property type="evidence" value="ECO:0007669"/>
    <property type="project" value="UniProtKB-KW"/>
</dbReference>
<keyword evidence="10" id="KW-0547">Nucleotide-binding</keyword>
<dbReference type="SUPFAM" id="SSF55785">
    <property type="entry name" value="PYP-like sensor domain (PAS domain)"/>
    <property type="match status" value="4"/>
</dbReference>
<dbReference type="Gene3D" id="3.30.565.10">
    <property type="entry name" value="Histidine kinase-like ATPase, C-terminal domain"/>
    <property type="match status" value="1"/>
</dbReference>
<dbReference type="GO" id="GO:0005524">
    <property type="term" value="F:ATP binding"/>
    <property type="evidence" value="ECO:0007669"/>
    <property type="project" value="UniProtKB-KW"/>
</dbReference>
<dbReference type="EMBL" id="FTPS01000002">
    <property type="protein sequence ID" value="SIT86730.1"/>
    <property type="molecule type" value="Genomic_DNA"/>
</dbReference>
<keyword evidence="4" id="KW-0597">Phosphoprotein</keyword>
<keyword evidence="15" id="KW-0675">Receptor</keyword>
<keyword evidence="8" id="KW-0808">Transferase</keyword>
<keyword evidence="7" id="KW-0288">FMN</keyword>
<organism evidence="17 18">
    <name type="scientific">Pontibaca methylaminivorans</name>
    <dbReference type="NCBI Taxonomy" id="515897"/>
    <lineage>
        <taxon>Bacteria</taxon>
        <taxon>Pseudomonadati</taxon>
        <taxon>Pseudomonadota</taxon>
        <taxon>Alphaproteobacteria</taxon>
        <taxon>Rhodobacterales</taxon>
        <taxon>Roseobacteraceae</taxon>
        <taxon>Pontibaca</taxon>
    </lineage>
</organism>
<evidence type="ECO:0000256" key="1">
    <source>
        <dbReference type="ARBA" id="ARBA00000085"/>
    </source>
</evidence>
<keyword evidence="11" id="KW-0418">Kinase</keyword>
<gene>
    <name evidence="17" type="ORF">SAMN05421849_2392</name>
</gene>
<dbReference type="PANTHER" id="PTHR41523:SF8">
    <property type="entry name" value="ETHYLENE RESPONSE SENSOR PROTEIN"/>
    <property type="match status" value="1"/>
</dbReference>
<dbReference type="SMART" id="SM00911">
    <property type="entry name" value="HWE_HK"/>
    <property type="match status" value="1"/>
</dbReference>
<evidence type="ECO:0000256" key="6">
    <source>
        <dbReference type="ARBA" id="ARBA00022630"/>
    </source>
</evidence>
<evidence type="ECO:0000256" key="13">
    <source>
        <dbReference type="ARBA" id="ARBA00022991"/>
    </source>
</evidence>
<dbReference type="AlphaFoldDB" id="A0A1R3X8Y5"/>
<comment type="catalytic activity">
    <reaction evidence="1">
        <text>ATP + protein L-histidine = ADP + protein N-phospho-L-histidine.</text>
        <dbReference type="EC" id="2.7.13.3"/>
    </reaction>
</comment>
<dbReference type="Gene3D" id="3.30.450.20">
    <property type="entry name" value="PAS domain"/>
    <property type="match status" value="4"/>
</dbReference>
<dbReference type="Proteomes" id="UP000192455">
    <property type="component" value="Unassembled WGS sequence"/>
</dbReference>
<feature type="domain" description="PAC" evidence="16">
    <location>
        <begin position="247"/>
        <end position="299"/>
    </location>
</feature>
<dbReference type="PROSITE" id="PS50113">
    <property type="entry name" value="PAC"/>
    <property type="match status" value="3"/>
</dbReference>
<evidence type="ECO:0000256" key="10">
    <source>
        <dbReference type="ARBA" id="ARBA00022741"/>
    </source>
</evidence>
<dbReference type="EC" id="2.7.13.3" evidence="2"/>
<protein>
    <recommendedName>
        <fullName evidence="2">histidine kinase</fullName>
        <ecNumber evidence="2">2.7.13.3</ecNumber>
    </recommendedName>
</protein>
<keyword evidence="18" id="KW-1185">Reference proteome</keyword>
<evidence type="ECO:0000256" key="9">
    <source>
        <dbReference type="ARBA" id="ARBA00022737"/>
    </source>
</evidence>
<dbReference type="InterPro" id="IPR013655">
    <property type="entry name" value="PAS_fold_3"/>
</dbReference>
<evidence type="ECO:0000256" key="11">
    <source>
        <dbReference type="ARBA" id="ARBA00022777"/>
    </source>
</evidence>
<evidence type="ECO:0000256" key="4">
    <source>
        <dbReference type="ARBA" id="ARBA00022553"/>
    </source>
</evidence>
<dbReference type="InterPro" id="IPR035965">
    <property type="entry name" value="PAS-like_dom_sf"/>
</dbReference>
<dbReference type="NCBIfam" id="TIGR00229">
    <property type="entry name" value="sensory_box"/>
    <property type="match status" value="2"/>
</dbReference>
<feature type="domain" description="PAC" evidence="16">
    <location>
        <begin position="371"/>
        <end position="423"/>
    </location>
</feature>
<sequence>MPKKMCAASWPPGDGEMARHIRAFDWTATPLGPIETWPPYLRTAVDIVLGSGHAMQLAWGRERTMIYNDAYAPMLGERHPAALGIPFRDAWPEIWDEIEPLVTRVFAGESLRFEAMPLLMTRHGYPENTWWNFSYSPIRDEEGRVAGLLNVTADATGRICAERERDKAVRLQSALLDVLPVGLALTDTEGRVILSNPEWERFVPNKRLLSHDSTSASRRRGWTSDGEPVAPEHFPGARALRGERCVPGIDFLHTDRSGAAIWTNASAVPLRDADGEIVGAVSIIMDVDAETRAKDALRQSEARFRALATAGAISVYRMSADWHFLYQLESSDFLSPVTEPIADWRERYILAEDRDELEAAIDEAIRTRSKFELEHRVRMADGQTGWVLARAIPIFGCDGEITEWLGTGSNITRRKVVEEQLREREAQFPQFADAAPGVLWIRDVDSLRTILSSRASAAIYGYDGAVFDRSLRFWLRMVLPEDRKRVLDNIRRIRAGALVEHEFRIRRADTGDLRWIRNVDFPLVDSAGNVWALAGIGLDVTAAKQANERQQMLVAELQHRTRNLMTIVHALADRIGRDSTDLADFRTRFGDWLSALARIHGLLSRLESGSRITFDELIRAELDAMSADMGRTTLSGPGNVRLRSSTVQTLALALHELATNAVKYGALGQAPGRLAITWSLEPKASGSPWLHIDWRESGVVMPSGLPNGAGKGRDLITGALPYQLGARTSHVLTPDGVHCKISIPVSASTLQAVAPS</sequence>
<dbReference type="InterPro" id="IPR013656">
    <property type="entry name" value="PAS_4"/>
</dbReference>
<dbReference type="InterPro" id="IPR011102">
    <property type="entry name" value="Sig_transdc_His_kinase_HWE"/>
</dbReference>
<keyword evidence="6" id="KW-0285">Flavoprotein</keyword>
<keyword evidence="14" id="KW-0843">Virulence</keyword>
<proteinExistence type="predicted"/>
<dbReference type="STRING" id="515897.SAMN05421849_2392"/>
<keyword evidence="3" id="KW-0600">Photoreceptor protein</keyword>
<dbReference type="PANTHER" id="PTHR41523">
    <property type="entry name" value="TWO-COMPONENT SYSTEM SENSOR PROTEIN"/>
    <property type="match status" value="1"/>
</dbReference>
<evidence type="ECO:0000313" key="18">
    <source>
        <dbReference type="Proteomes" id="UP000192455"/>
    </source>
</evidence>
<evidence type="ECO:0000256" key="7">
    <source>
        <dbReference type="ARBA" id="ARBA00022643"/>
    </source>
</evidence>
<dbReference type="Pfam" id="PF08447">
    <property type="entry name" value="PAS_3"/>
    <property type="match status" value="2"/>
</dbReference>
<evidence type="ECO:0000259" key="16">
    <source>
        <dbReference type="PROSITE" id="PS50113"/>
    </source>
</evidence>
<dbReference type="GO" id="GO:0004673">
    <property type="term" value="F:protein histidine kinase activity"/>
    <property type="evidence" value="ECO:0007669"/>
    <property type="project" value="UniProtKB-EC"/>
</dbReference>
<dbReference type="Pfam" id="PF07536">
    <property type="entry name" value="HWE_HK"/>
    <property type="match status" value="1"/>
</dbReference>
<reference evidence="17 18" key="1">
    <citation type="submission" date="2017-01" db="EMBL/GenBank/DDBJ databases">
        <authorList>
            <person name="Mah S.A."/>
            <person name="Swanson W.J."/>
            <person name="Moy G.W."/>
            <person name="Vacquier V.D."/>
        </authorList>
    </citation>
    <scope>NUCLEOTIDE SEQUENCE [LARGE SCALE GENOMIC DNA]</scope>
    <source>
        <strain evidence="17 18">DSM 21219</strain>
    </source>
</reference>
<evidence type="ECO:0000256" key="3">
    <source>
        <dbReference type="ARBA" id="ARBA00022543"/>
    </source>
</evidence>
<dbReference type="Pfam" id="PF08448">
    <property type="entry name" value="PAS_4"/>
    <property type="match status" value="2"/>
</dbReference>
<keyword evidence="5" id="KW-0716">Sensory transduction</keyword>
<keyword evidence="13" id="KW-0157">Chromophore</keyword>
<evidence type="ECO:0000256" key="14">
    <source>
        <dbReference type="ARBA" id="ARBA00023026"/>
    </source>
</evidence>
<dbReference type="InterPro" id="IPR000014">
    <property type="entry name" value="PAS"/>
</dbReference>
<evidence type="ECO:0000256" key="8">
    <source>
        <dbReference type="ARBA" id="ARBA00022679"/>
    </source>
</evidence>
<feature type="domain" description="PAC" evidence="16">
    <location>
        <begin position="499"/>
        <end position="552"/>
    </location>
</feature>
<evidence type="ECO:0000256" key="5">
    <source>
        <dbReference type="ARBA" id="ARBA00022606"/>
    </source>
</evidence>
<dbReference type="SMART" id="SM00086">
    <property type="entry name" value="PAC"/>
    <property type="match status" value="4"/>
</dbReference>
<evidence type="ECO:0000313" key="17">
    <source>
        <dbReference type="EMBL" id="SIT86730.1"/>
    </source>
</evidence>
<dbReference type="CDD" id="cd00130">
    <property type="entry name" value="PAS"/>
    <property type="match status" value="1"/>
</dbReference>
<name>A0A1R3X8Y5_9RHOB</name>
<dbReference type="InterPro" id="IPR001610">
    <property type="entry name" value="PAC"/>
</dbReference>
<keyword evidence="9" id="KW-0677">Repeat</keyword>
<dbReference type="InterPro" id="IPR036890">
    <property type="entry name" value="HATPase_C_sf"/>
</dbReference>
<accession>A0A1R3X8Y5</accession>
<dbReference type="InterPro" id="IPR000700">
    <property type="entry name" value="PAS-assoc_C"/>
</dbReference>
<evidence type="ECO:0000256" key="15">
    <source>
        <dbReference type="ARBA" id="ARBA00023170"/>
    </source>
</evidence>
<evidence type="ECO:0000256" key="12">
    <source>
        <dbReference type="ARBA" id="ARBA00022840"/>
    </source>
</evidence>